<sequence length="102" mass="10701">MKRAFALLVALIAGQACAMEGQGNSSDRFTVASCIGTSGITITTSNALSPYKAARDDALAYVASAGDIRGVRLESALHHYRSHHPDTAISDMQLALSIATLH</sequence>
<feature type="signal peptide" evidence="1">
    <location>
        <begin position="1"/>
        <end position="18"/>
    </location>
</feature>
<feature type="chain" id="PRO_5046040255" evidence="1">
    <location>
        <begin position="19"/>
        <end position="102"/>
    </location>
</feature>
<dbReference type="RefSeq" id="WP_074682506.1">
    <property type="nucleotide sequence ID" value="NZ_CBCSET010000013.1"/>
</dbReference>
<accession>A0ABU4Q176</accession>
<dbReference type="EMBL" id="JAWXXP010000001">
    <property type="protein sequence ID" value="MDX5993919.1"/>
    <property type="molecule type" value="Genomic_DNA"/>
</dbReference>
<name>A0ABU4Q176_9GAMM</name>
<evidence type="ECO:0000256" key="1">
    <source>
        <dbReference type="SAM" id="SignalP"/>
    </source>
</evidence>
<reference evidence="2 3" key="1">
    <citation type="submission" date="2023-11" db="EMBL/GenBank/DDBJ databases">
        <title>MicrobeMod: A computational toolkit for identifying prokaryotic methylation and restriction-modification with nanopore sequencing.</title>
        <authorList>
            <person name="Crits-Christoph A."/>
            <person name="Kang S.C."/>
            <person name="Lee H."/>
            <person name="Ostrov N."/>
        </authorList>
    </citation>
    <scope>NUCLEOTIDE SEQUENCE [LARGE SCALE GENOMIC DNA]</scope>
    <source>
        <strain evidence="2 3">ATCC BAA-571</strain>
    </source>
</reference>
<dbReference type="NCBIfam" id="TIGR02448">
    <property type="entry name" value="conserverd hypothetical protein"/>
    <property type="match status" value="1"/>
</dbReference>
<dbReference type="Proteomes" id="UP001278050">
    <property type="component" value="Unassembled WGS sequence"/>
</dbReference>
<organism evidence="2 3">
    <name type="scientific">Ectopseudomonas alcaliphila</name>
    <dbReference type="NCBI Taxonomy" id="101564"/>
    <lineage>
        <taxon>Bacteria</taxon>
        <taxon>Pseudomonadati</taxon>
        <taxon>Pseudomonadota</taxon>
        <taxon>Gammaproteobacteria</taxon>
        <taxon>Pseudomonadales</taxon>
        <taxon>Pseudomonadaceae</taxon>
        <taxon>Ectopseudomonas</taxon>
    </lineage>
</organism>
<evidence type="ECO:0000313" key="2">
    <source>
        <dbReference type="EMBL" id="MDX5993919.1"/>
    </source>
</evidence>
<dbReference type="PROSITE" id="PS51257">
    <property type="entry name" value="PROKAR_LIPOPROTEIN"/>
    <property type="match status" value="1"/>
</dbReference>
<keyword evidence="3" id="KW-1185">Reference proteome</keyword>
<dbReference type="Pfam" id="PF09498">
    <property type="entry name" value="DUF2388"/>
    <property type="match status" value="1"/>
</dbReference>
<comment type="caution">
    <text evidence="2">The sequence shown here is derived from an EMBL/GenBank/DDBJ whole genome shotgun (WGS) entry which is preliminary data.</text>
</comment>
<evidence type="ECO:0000313" key="3">
    <source>
        <dbReference type="Proteomes" id="UP001278050"/>
    </source>
</evidence>
<proteinExistence type="predicted"/>
<protein>
    <submittedName>
        <fullName evidence="2">DUF2388 domain-containing protein</fullName>
    </submittedName>
</protein>
<gene>
    <name evidence="2" type="ORF">SIM71_17800</name>
</gene>
<keyword evidence="1" id="KW-0732">Signal</keyword>
<dbReference type="InterPro" id="IPR012661">
    <property type="entry name" value="CHP02448"/>
</dbReference>